<dbReference type="Pfam" id="PF00005">
    <property type="entry name" value="ABC_tran"/>
    <property type="match status" value="1"/>
</dbReference>
<dbReference type="Gene3D" id="3.40.50.300">
    <property type="entry name" value="P-loop containing nucleotide triphosphate hydrolases"/>
    <property type="match status" value="1"/>
</dbReference>
<evidence type="ECO:0000256" key="3">
    <source>
        <dbReference type="ARBA" id="ARBA00022741"/>
    </source>
</evidence>
<dbReference type="EMBL" id="JBBKZU010000005">
    <property type="protein sequence ID" value="MEJ8812136.1"/>
    <property type="molecule type" value="Genomic_DNA"/>
</dbReference>
<organism evidence="7 8">
    <name type="scientific">Variovorax ureilyticus</name>
    <dbReference type="NCBI Taxonomy" id="1836198"/>
    <lineage>
        <taxon>Bacteria</taxon>
        <taxon>Pseudomonadati</taxon>
        <taxon>Pseudomonadota</taxon>
        <taxon>Betaproteobacteria</taxon>
        <taxon>Burkholderiales</taxon>
        <taxon>Comamonadaceae</taxon>
        <taxon>Variovorax</taxon>
    </lineage>
</organism>
<feature type="domain" description="ABC transporter" evidence="6">
    <location>
        <begin position="12"/>
        <end position="244"/>
    </location>
</feature>
<dbReference type="SUPFAM" id="SSF52540">
    <property type="entry name" value="P-loop containing nucleoside triphosphate hydrolases"/>
    <property type="match status" value="1"/>
</dbReference>
<dbReference type="PANTHER" id="PTHR42781:SF4">
    <property type="entry name" value="SPERMIDINE_PUTRESCINE IMPORT ATP-BINDING PROTEIN POTA"/>
    <property type="match status" value="1"/>
</dbReference>
<dbReference type="InterPro" id="IPR003593">
    <property type="entry name" value="AAA+_ATPase"/>
</dbReference>
<dbReference type="InterPro" id="IPR027417">
    <property type="entry name" value="P-loop_NTPase"/>
</dbReference>
<gene>
    <name evidence="7" type="ORF">WKW77_13725</name>
</gene>
<keyword evidence="1" id="KW-0813">Transport</keyword>
<dbReference type="InterPro" id="IPR013611">
    <property type="entry name" value="Transp-assoc_OB_typ2"/>
</dbReference>
<evidence type="ECO:0000313" key="7">
    <source>
        <dbReference type="EMBL" id="MEJ8812136.1"/>
    </source>
</evidence>
<evidence type="ECO:0000259" key="6">
    <source>
        <dbReference type="PROSITE" id="PS50893"/>
    </source>
</evidence>
<evidence type="ECO:0000256" key="5">
    <source>
        <dbReference type="SAM" id="MobiDB-lite"/>
    </source>
</evidence>
<feature type="region of interest" description="Disordered" evidence="5">
    <location>
        <begin position="336"/>
        <end position="360"/>
    </location>
</feature>
<name>A0ABU8VEX1_9BURK</name>
<dbReference type="PROSITE" id="PS00211">
    <property type="entry name" value="ABC_TRANSPORTER_1"/>
    <property type="match status" value="1"/>
</dbReference>
<evidence type="ECO:0000256" key="4">
    <source>
        <dbReference type="ARBA" id="ARBA00022840"/>
    </source>
</evidence>
<dbReference type="InterPro" id="IPR017871">
    <property type="entry name" value="ABC_transporter-like_CS"/>
</dbReference>
<dbReference type="RefSeq" id="WP_340357395.1">
    <property type="nucleotide sequence ID" value="NZ_JBBKZU010000005.1"/>
</dbReference>
<keyword evidence="3" id="KW-0547">Nucleotide-binding</keyword>
<keyword evidence="2" id="KW-0472">Membrane</keyword>
<dbReference type="InterPro" id="IPR003439">
    <property type="entry name" value="ABC_transporter-like_ATP-bd"/>
</dbReference>
<evidence type="ECO:0000256" key="1">
    <source>
        <dbReference type="ARBA" id="ARBA00022448"/>
    </source>
</evidence>
<keyword evidence="4 7" id="KW-0067">ATP-binding</keyword>
<keyword evidence="8" id="KW-1185">Reference proteome</keyword>
<dbReference type="PANTHER" id="PTHR42781">
    <property type="entry name" value="SPERMIDINE/PUTRESCINE IMPORT ATP-BINDING PROTEIN POTA"/>
    <property type="match status" value="1"/>
</dbReference>
<accession>A0ABU8VEX1</accession>
<evidence type="ECO:0000313" key="8">
    <source>
        <dbReference type="Proteomes" id="UP001365846"/>
    </source>
</evidence>
<protein>
    <submittedName>
        <fullName evidence="7">ABC transporter ATP-binding protein</fullName>
    </submittedName>
</protein>
<evidence type="ECO:0000256" key="2">
    <source>
        <dbReference type="ARBA" id="ARBA00022475"/>
    </source>
</evidence>
<comment type="caution">
    <text evidence="7">The sequence shown here is derived from an EMBL/GenBank/DDBJ whole genome shotgun (WGS) entry which is preliminary data.</text>
</comment>
<proteinExistence type="predicted"/>
<dbReference type="SUPFAM" id="SSF50331">
    <property type="entry name" value="MOP-like"/>
    <property type="match status" value="1"/>
</dbReference>
<sequence length="370" mass="39637">MDAVSAPPPAAVEIVALTKRYAAGAQPAVDQIDLRIASGSYCCLLGPSGCGKSTTLRMVAGHESVSAGDILLDNRNITNLPAAARGTAMMFQSFALFPHLSALDNVAFSLKMKSVAKAERHRRAKNLLERVAMGHLAERKPAELSGGQQQRVALARALITEPRVLLLDEPLSALDPFLRIQMRAELRRWQKELGLTFIHVTHSQEEAMALADTMVVMNHGLIEQVGSPHQVYNHPASEFVARFMGGHNVFALNDGLVAVRNDHMRIAPSTGEAGDMGVPAHVTDIEYQGTYVLIGLRLTGERPERSGVSVLLSEQTFLSRPYEVGDSVRLSWSETDARALGPGATRPGEPGNGSAASRPAPMAALAAMAA</sequence>
<dbReference type="InterPro" id="IPR050093">
    <property type="entry name" value="ABC_SmlMolc_Importer"/>
</dbReference>
<dbReference type="SMART" id="SM00382">
    <property type="entry name" value="AAA"/>
    <property type="match status" value="1"/>
</dbReference>
<dbReference type="Proteomes" id="UP001365846">
    <property type="component" value="Unassembled WGS sequence"/>
</dbReference>
<keyword evidence="2" id="KW-1003">Cell membrane</keyword>
<dbReference type="PROSITE" id="PS50893">
    <property type="entry name" value="ABC_TRANSPORTER_2"/>
    <property type="match status" value="1"/>
</dbReference>
<dbReference type="Pfam" id="PF08402">
    <property type="entry name" value="TOBE_2"/>
    <property type="match status" value="1"/>
</dbReference>
<dbReference type="GO" id="GO:0005524">
    <property type="term" value="F:ATP binding"/>
    <property type="evidence" value="ECO:0007669"/>
    <property type="project" value="UniProtKB-KW"/>
</dbReference>
<dbReference type="InterPro" id="IPR008995">
    <property type="entry name" value="Mo/tungstate-bd_C_term_dom"/>
</dbReference>
<reference evidence="7 8" key="1">
    <citation type="submission" date="2024-03" db="EMBL/GenBank/DDBJ databases">
        <title>Novel species of the genus Variovorax.</title>
        <authorList>
            <person name="Liu Q."/>
            <person name="Xin Y.-H."/>
        </authorList>
    </citation>
    <scope>NUCLEOTIDE SEQUENCE [LARGE SCALE GENOMIC DNA]</scope>
    <source>
        <strain evidence="7 8">KACC 18899</strain>
    </source>
</reference>